<name>A0AAE3KM09_9CYAN</name>
<dbReference type="AlphaFoldDB" id="A0AAE3KM09"/>
<gene>
    <name evidence="1" type="ORF">NJ959_09480</name>
</gene>
<protein>
    <submittedName>
        <fullName evidence="1">Uncharacterized protein</fullName>
    </submittedName>
</protein>
<evidence type="ECO:0000313" key="1">
    <source>
        <dbReference type="EMBL" id="MCP2728699.1"/>
    </source>
</evidence>
<comment type="caution">
    <text evidence="1">The sequence shown here is derived from an EMBL/GenBank/DDBJ whole genome shotgun (WGS) entry which is preliminary data.</text>
</comment>
<dbReference type="EMBL" id="JAMZMM010000069">
    <property type="protein sequence ID" value="MCP2728699.1"/>
    <property type="molecule type" value="Genomic_DNA"/>
</dbReference>
<organism evidence="1 2">
    <name type="scientific">Limnofasciculus baicalensis BBK-W-15</name>
    <dbReference type="NCBI Taxonomy" id="2699891"/>
    <lineage>
        <taxon>Bacteria</taxon>
        <taxon>Bacillati</taxon>
        <taxon>Cyanobacteriota</taxon>
        <taxon>Cyanophyceae</taxon>
        <taxon>Coleofasciculales</taxon>
        <taxon>Coleofasciculaceae</taxon>
        <taxon>Limnofasciculus</taxon>
        <taxon>Limnofasciculus baicalensis</taxon>
    </lineage>
</organism>
<proteinExistence type="predicted"/>
<keyword evidence="2" id="KW-1185">Reference proteome</keyword>
<accession>A0AAE3KM09</accession>
<dbReference type="Proteomes" id="UP001204953">
    <property type="component" value="Unassembled WGS sequence"/>
</dbReference>
<dbReference type="RefSeq" id="WP_254011493.1">
    <property type="nucleotide sequence ID" value="NZ_JAMZMM010000069.1"/>
</dbReference>
<evidence type="ECO:0000313" key="2">
    <source>
        <dbReference type="Proteomes" id="UP001204953"/>
    </source>
</evidence>
<sequence length="167" mass="18699">MTQPPQETNFPSPVALKIGKLLLEDIRTLIALKEYPIRDYPWTEVERITLTAQEKQQAAFIQSQLINEPTHLLNEATIWARAIYPLLALAETDSIRAWAEITLNAQFPTFSISGIADGVLGKSVAGRLEAPYLVVVEAKRGIEAVDPIPQLYGELLMEREEVMGNRE</sequence>
<reference evidence="1" key="1">
    <citation type="submission" date="2022-06" db="EMBL/GenBank/DDBJ databases">
        <title>New cyanobacteria of genus Symplocastrum in benthos of Lake Baikal.</title>
        <authorList>
            <person name="Sorokovikova E."/>
            <person name="Tikhonova I."/>
            <person name="Krasnopeev A."/>
            <person name="Evseev P."/>
            <person name="Gladkikh A."/>
            <person name="Belykh O."/>
        </authorList>
    </citation>
    <scope>NUCLEOTIDE SEQUENCE</scope>
    <source>
        <strain evidence="1">BBK-W-15</strain>
    </source>
</reference>